<dbReference type="Gene3D" id="3.30.70.100">
    <property type="match status" value="1"/>
</dbReference>
<dbReference type="InterPro" id="IPR006121">
    <property type="entry name" value="HMA_dom"/>
</dbReference>
<dbReference type="InterPro" id="IPR017969">
    <property type="entry name" value="Heavy-metal-associated_CS"/>
</dbReference>
<reference evidence="3" key="1">
    <citation type="journal article" date="2020" name="mSystems">
        <title>Genome- and Community-Level Interaction Insights into Carbon Utilization and Element Cycling Functions of Hydrothermarchaeota in Hydrothermal Sediment.</title>
        <authorList>
            <person name="Zhou Z."/>
            <person name="Liu Y."/>
            <person name="Xu W."/>
            <person name="Pan J."/>
            <person name="Luo Z.H."/>
            <person name="Li M."/>
        </authorList>
    </citation>
    <scope>NUCLEOTIDE SEQUENCE [LARGE SCALE GENOMIC DNA]</scope>
    <source>
        <strain evidence="3">SpSt-1224</strain>
    </source>
</reference>
<dbReference type="EMBL" id="DSDS01000073">
    <property type="protein sequence ID" value="HET97712.1"/>
    <property type="molecule type" value="Genomic_DNA"/>
</dbReference>
<dbReference type="AlphaFoldDB" id="A0A7C2XM55"/>
<dbReference type="InterPro" id="IPR000428">
    <property type="entry name" value="Cu-bd"/>
</dbReference>
<dbReference type="Proteomes" id="UP000885986">
    <property type="component" value="Unassembled WGS sequence"/>
</dbReference>
<feature type="domain" description="HMA" evidence="2">
    <location>
        <begin position="1"/>
        <end position="65"/>
    </location>
</feature>
<keyword evidence="1" id="KW-0479">Metal-binding</keyword>
<accession>A0A7C2XM55</accession>
<evidence type="ECO:0000259" key="2">
    <source>
        <dbReference type="PROSITE" id="PS50846"/>
    </source>
</evidence>
<organism evidence="3">
    <name type="scientific">Desulfurivibrio alkaliphilus</name>
    <dbReference type="NCBI Taxonomy" id="427923"/>
    <lineage>
        <taxon>Bacteria</taxon>
        <taxon>Pseudomonadati</taxon>
        <taxon>Thermodesulfobacteriota</taxon>
        <taxon>Desulfobulbia</taxon>
        <taxon>Desulfobulbales</taxon>
        <taxon>Desulfobulbaceae</taxon>
        <taxon>Desulfurivibrio</taxon>
    </lineage>
</organism>
<dbReference type="Pfam" id="PF00403">
    <property type="entry name" value="HMA"/>
    <property type="match status" value="1"/>
</dbReference>
<gene>
    <name evidence="3" type="ORF">ENN98_03270</name>
</gene>
<dbReference type="PRINTS" id="PR00944">
    <property type="entry name" value="CUEXPORT"/>
</dbReference>
<dbReference type="SUPFAM" id="SSF55008">
    <property type="entry name" value="HMA, heavy metal-associated domain"/>
    <property type="match status" value="1"/>
</dbReference>
<dbReference type="PROSITE" id="PS50846">
    <property type="entry name" value="HMA_2"/>
    <property type="match status" value="1"/>
</dbReference>
<dbReference type="FunFam" id="3.30.70.100:FF:000001">
    <property type="entry name" value="ATPase copper transporting beta"/>
    <property type="match status" value="1"/>
</dbReference>
<dbReference type="InterPro" id="IPR036163">
    <property type="entry name" value="HMA_dom_sf"/>
</dbReference>
<name>A0A7C2XM55_9BACT</name>
<protein>
    <submittedName>
        <fullName evidence="3">Heavy-metal-associated domain-containing protein</fullName>
    </submittedName>
</protein>
<evidence type="ECO:0000256" key="1">
    <source>
        <dbReference type="ARBA" id="ARBA00022723"/>
    </source>
</evidence>
<comment type="caution">
    <text evidence="3">The sequence shown here is derived from an EMBL/GenBank/DDBJ whole genome shotgun (WGS) entry which is preliminary data.</text>
</comment>
<proteinExistence type="predicted"/>
<sequence length="65" mass="6974">MTTIRIKGMTCAHCVASVTKALSDISGISDVHVSLSEGVASFESNKEVPLETIREAIHKIGFEVE</sequence>
<dbReference type="GO" id="GO:0006825">
    <property type="term" value="P:copper ion transport"/>
    <property type="evidence" value="ECO:0007669"/>
    <property type="project" value="InterPro"/>
</dbReference>
<dbReference type="PROSITE" id="PS01047">
    <property type="entry name" value="HMA_1"/>
    <property type="match status" value="1"/>
</dbReference>
<evidence type="ECO:0000313" key="3">
    <source>
        <dbReference type="EMBL" id="HET97712.1"/>
    </source>
</evidence>
<dbReference type="GO" id="GO:0005507">
    <property type="term" value="F:copper ion binding"/>
    <property type="evidence" value="ECO:0007669"/>
    <property type="project" value="InterPro"/>
</dbReference>
<dbReference type="CDD" id="cd00371">
    <property type="entry name" value="HMA"/>
    <property type="match status" value="1"/>
</dbReference>